<dbReference type="InterPro" id="IPR018391">
    <property type="entry name" value="PQQ_b-propeller_rpt"/>
</dbReference>
<keyword evidence="12" id="KW-1185">Reference proteome</keyword>
<evidence type="ECO:0000256" key="2">
    <source>
        <dbReference type="ARBA" id="ARBA00008156"/>
    </source>
</evidence>
<sequence length="753" mass="83357">MASIFYRKNVWRKRLACTDYGNLSQVRIFTSSTWYLLILFVFSSFLFSCTEKINKIGASEDWKVSLGDKYSSQYSHLDQITRENVDQLEVAWTYRSGDADTLANSQIQANPLIIDGTLYSTTPRLNVVALDAATGNEKWRFNPFPDSLEIQTWLNVNRGVTYWENGNDKRILFTAGPELYAIDASNGELVESFGEEGTSSLKAGFPGRAEDLYVVTTSPGIVFENLIIIGSRVSEGSDAAPGDIRAFNVRTGELEWTFHTIPHPGEFGYDTWEDPDAWQKMGGANSWPGMALDEERGIVYVPTGSASPDFYGGNRKGSNLFANSLLALDASTGKRIWHYQTVHHDLWDRDLPSAPNLVTVTHDGEEIDAVSQTTKTGFIFLFDRETGEPLFPIEETEVPTDTNLEGEEVWPTQPIPVKPEPMTRQHLPDSAINPYVSEEIQADLKNQLQTLNRAHMYEPPSLKGTLMVPGYDGGAEWGGSAFDPETGILYVNSNEVPWTLTMVPAETQSRGSAENSIAFGQSTYMSYCIACHGPDRQGTGNNPTLIGVDDLYTPQEMLELINTGRRMMPGFNHLSENRKKSVVNFLIDETHFDVDFTESDKQELTAESESSPYVMTGYNKFRTPEGYPASSPPWGTLNAINLNTGEYVWKIPFGEYPELAEQGVPTTGTENYGGPVVTAGGVLFIAATLDEKIRAFDKETGNLLWEYKLPVAGYATPSVYSVDGKQYVVIACGGGKLGTKSGDYYIAFALPNS</sequence>
<dbReference type="Proteomes" id="UP001165366">
    <property type="component" value="Unassembled WGS sequence"/>
</dbReference>
<comment type="similarity">
    <text evidence="2">Belongs to the bacterial PQQ dehydrogenase family.</text>
</comment>
<keyword evidence="9" id="KW-0472">Membrane</keyword>
<evidence type="ECO:0000259" key="10">
    <source>
        <dbReference type="PROSITE" id="PS51007"/>
    </source>
</evidence>
<keyword evidence="6" id="KW-0560">Oxidoreductase</keyword>
<keyword evidence="9" id="KW-0812">Transmembrane</keyword>
<evidence type="ECO:0000256" key="9">
    <source>
        <dbReference type="SAM" id="Phobius"/>
    </source>
</evidence>
<dbReference type="EMBL" id="JAKLWS010000008">
    <property type="protein sequence ID" value="MCG2588618.1"/>
    <property type="molecule type" value="Genomic_DNA"/>
</dbReference>
<dbReference type="SUPFAM" id="SSF50998">
    <property type="entry name" value="Quinoprotein alcohol dehydrogenase-like"/>
    <property type="match status" value="1"/>
</dbReference>
<evidence type="ECO:0000256" key="4">
    <source>
        <dbReference type="ARBA" id="ARBA00022723"/>
    </source>
</evidence>
<dbReference type="InterPro" id="IPR036909">
    <property type="entry name" value="Cyt_c-like_dom_sf"/>
</dbReference>
<comment type="caution">
    <text evidence="11">The sequence shown here is derived from an EMBL/GenBank/DDBJ whole genome shotgun (WGS) entry which is preliminary data.</text>
</comment>
<protein>
    <submittedName>
        <fullName evidence="11">PQQ-binding-like beta-propeller repeat protein</fullName>
    </submittedName>
</protein>
<reference evidence="11" key="2">
    <citation type="submission" date="2024-05" db="EMBL/GenBank/DDBJ databases">
        <title>Rhodohalobacter halophilus gen. nov., sp. nov., a moderately halophilic member of the family Balneolaceae.</title>
        <authorList>
            <person name="Xia J."/>
        </authorList>
    </citation>
    <scope>NUCLEOTIDE SEQUENCE</scope>
    <source>
        <strain evidence="11">WB101</strain>
    </source>
</reference>
<dbReference type="InterPro" id="IPR009056">
    <property type="entry name" value="Cyt_c-like_dom"/>
</dbReference>
<reference evidence="11" key="1">
    <citation type="submission" date="2022-01" db="EMBL/GenBank/DDBJ databases">
        <authorList>
            <person name="Wang Y."/>
        </authorList>
    </citation>
    <scope>NUCLEOTIDE SEQUENCE</scope>
    <source>
        <strain evidence="11">WB101</strain>
    </source>
</reference>
<evidence type="ECO:0000256" key="5">
    <source>
        <dbReference type="ARBA" id="ARBA00022729"/>
    </source>
</evidence>
<dbReference type="RefSeq" id="WP_237853458.1">
    <property type="nucleotide sequence ID" value="NZ_JAKLWS010000008.1"/>
</dbReference>
<keyword evidence="7 8" id="KW-0408">Iron</keyword>
<feature type="domain" description="Cytochrome c" evidence="10">
    <location>
        <begin position="515"/>
        <end position="590"/>
    </location>
</feature>
<dbReference type="InterPro" id="IPR011047">
    <property type="entry name" value="Quinoprotein_ADH-like_sf"/>
</dbReference>
<accession>A0ABS9KCQ9</accession>
<evidence type="ECO:0000256" key="3">
    <source>
        <dbReference type="ARBA" id="ARBA00022617"/>
    </source>
</evidence>
<feature type="transmembrane region" description="Helical" evidence="9">
    <location>
        <begin position="28"/>
        <end position="47"/>
    </location>
</feature>
<comment type="cofactor">
    <cofactor evidence="1">
        <name>pyrroloquinoline quinone</name>
        <dbReference type="ChEBI" id="CHEBI:58442"/>
    </cofactor>
</comment>
<evidence type="ECO:0000256" key="7">
    <source>
        <dbReference type="ARBA" id="ARBA00023004"/>
    </source>
</evidence>
<keyword evidence="5" id="KW-0732">Signal</keyword>
<evidence type="ECO:0000313" key="11">
    <source>
        <dbReference type="EMBL" id="MCG2588618.1"/>
    </source>
</evidence>
<dbReference type="PROSITE" id="PS51007">
    <property type="entry name" value="CYTC"/>
    <property type="match status" value="1"/>
</dbReference>
<dbReference type="InterPro" id="IPR017511">
    <property type="entry name" value="PQQ_mDH"/>
</dbReference>
<evidence type="ECO:0000256" key="1">
    <source>
        <dbReference type="ARBA" id="ARBA00001931"/>
    </source>
</evidence>
<evidence type="ECO:0000256" key="6">
    <source>
        <dbReference type="ARBA" id="ARBA00023002"/>
    </source>
</evidence>
<dbReference type="SUPFAM" id="SSF46626">
    <property type="entry name" value="Cytochrome c"/>
    <property type="match status" value="1"/>
</dbReference>
<dbReference type="PANTHER" id="PTHR32303">
    <property type="entry name" value="QUINOPROTEIN ALCOHOL DEHYDROGENASE (CYTOCHROME C)"/>
    <property type="match status" value="1"/>
</dbReference>
<dbReference type="Gene3D" id="1.10.760.10">
    <property type="entry name" value="Cytochrome c-like domain"/>
    <property type="match status" value="1"/>
</dbReference>
<dbReference type="Pfam" id="PF13442">
    <property type="entry name" value="Cytochrome_CBB3"/>
    <property type="match status" value="1"/>
</dbReference>
<name>A0ABS9KCQ9_9BACT</name>
<dbReference type="SMART" id="SM00564">
    <property type="entry name" value="PQQ"/>
    <property type="match status" value="4"/>
</dbReference>
<dbReference type="Gene3D" id="2.140.10.10">
    <property type="entry name" value="Quinoprotein alcohol dehydrogenase-like superfamily"/>
    <property type="match status" value="2"/>
</dbReference>
<dbReference type="PANTHER" id="PTHR32303:SF4">
    <property type="entry name" value="QUINOPROTEIN GLUCOSE DEHYDROGENASE"/>
    <property type="match status" value="1"/>
</dbReference>
<keyword evidence="3 8" id="KW-0349">Heme</keyword>
<evidence type="ECO:0000256" key="8">
    <source>
        <dbReference type="PROSITE-ProRule" id="PRU00433"/>
    </source>
</evidence>
<dbReference type="CDD" id="cd10280">
    <property type="entry name" value="PQQ_mGDH"/>
    <property type="match status" value="1"/>
</dbReference>
<keyword evidence="4 8" id="KW-0479">Metal-binding</keyword>
<keyword evidence="9" id="KW-1133">Transmembrane helix</keyword>
<dbReference type="Pfam" id="PF01011">
    <property type="entry name" value="PQQ"/>
    <property type="match status" value="2"/>
</dbReference>
<dbReference type="InterPro" id="IPR002372">
    <property type="entry name" value="PQQ_rpt_dom"/>
</dbReference>
<organism evidence="11 12">
    <name type="scientific">Rhodohalobacter sulfatireducens</name>
    <dbReference type="NCBI Taxonomy" id="2911366"/>
    <lineage>
        <taxon>Bacteria</taxon>
        <taxon>Pseudomonadati</taxon>
        <taxon>Balneolota</taxon>
        <taxon>Balneolia</taxon>
        <taxon>Balneolales</taxon>
        <taxon>Balneolaceae</taxon>
        <taxon>Rhodohalobacter</taxon>
    </lineage>
</organism>
<evidence type="ECO:0000313" key="12">
    <source>
        <dbReference type="Proteomes" id="UP001165366"/>
    </source>
</evidence>
<gene>
    <name evidence="11" type="ORF">L6773_08585</name>
</gene>
<proteinExistence type="inferred from homology"/>